<keyword evidence="4" id="KW-0456">Lyase</keyword>
<comment type="caution">
    <text evidence="6">The sequence shown here is derived from an EMBL/GenBank/DDBJ whole genome shotgun (WGS) entry which is preliminary data.</text>
</comment>
<dbReference type="AlphaFoldDB" id="A0A0F4LQZ5"/>
<evidence type="ECO:0000256" key="1">
    <source>
        <dbReference type="ARBA" id="ARBA00004761"/>
    </source>
</evidence>
<dbReference type="STRING" id="1218492.JG30_14180"/>
<name>A0A0F4LQZ5_9LACO</name>
<dbReference type="InterPro" id="IPR013785">
    <property type="entry name" value="Aldolase_TIM"/>
</dbReference>
<dbReference type="CDD" id="cd00452">
    <property type="entry name" value="KDPG_aldolase"/>
    <property type="match status" value="1"/>
</dbReference>
<evidence type="ECO:0000256" key="3">
    <source>
        <dbReference type="ARBA" id="ARBA00011233"/>
    </source>
</evidence>
<reference evidence="6 7" key="1">
    <citation type="submission" date="2015-01" db="EMBL/GenBank/DDBJ databases">
        <title>Comparative genomics of the lactic acid bacteria isolated from the honey bee gut.</title>
        <authorList>
            <person name="Ellegaard K.M."/>
            <person name="Tamarit D."/>
            <person name="Javelind E."/>
            <person name="Olofsson T."/>
            <person name="Andersson S.G."/>
            <person name="Vasquez A."/>
        </authorList>
    </citation>
    <scope>NUCLEOTIDE SEQUENCE [LARGE SCALE GENOMIC DNA]</scope>
    <source>
        <strain evidence="6 7">Bin4</strain>
    </source>
</reference>
<comment type="subunit">
    <text evidence="3">Homotrimer.</text>
</comment>
<protein>
    <submittedName>
        <fullName evidence="6">KDPG and KHG aldolase</fullName>
    </submittedName>
</protein>
<dbReference type="GO" id="GO:0016829">
    <property type="term" value="F:lyase activity"/>
    <property type="evidence" value="ECO:0007669"/>
    <property type="project" value="UniProtKB-KW"/>
</dbReference>
<dbReference type="PANTHER" id="PTHR30246:SF1">
    <property type="entry name" value="2-DEHYDRO-3-DEOXY-6-PHOSPHOGALACTONATE ALDOLASE-RELATED"/>
    <property type="match status" value="1"/>
</dbReference>
<evidence type="ECO:0000313" key="6">
    <source>
        <dbReference type="EMBL" id="KJY60729.1"/>
    </source>
</evidence>
<comment type="similarity">
    <text evidence="2">Belongs to the KHG/KDPG aldolase family.</text>
</comment>
<evidence type="ECO:0000313" key="7">
    <source>
        <dbReference type="Proteomes" id="UP000033558"/>
    </source>
</evidence>
<proteinExistence type="inferred from homology"/>
<dbReference type="HOGENOM" id="CLU_077795_2_0_9"/>
<evidence type="ECO:0000256" key="4">
    <source>
        <dbReference type="ARBA" id="ARBA00023239"/>
    </source>
</evidence>
<evidence type="ECO:0000256" key="5">
    <source>
        <dbReference type="ARBA" id="ARBA00023277"/>
    </source>
</evidence>
<gene>
    <name evidence="6" type="ORF">JG30_14180</name>
</gene>
<comment type="pathway">
    <text evidence="1">Carbohydrate acid metabolism.</text>
</comment>
<organism evidence="6 7">
    <name type="scientific">Bombilactobacillus mellifer</name>
    <dbReference type="NCBI Taxonomy" id="1218492"/>
    <lineage>
        <taxon>Bacteria</taxon>
        <taxon>Bacillati</taxon>
        <taxon>Bacillota</taxon>
        <taxon>Bacilli</taxon>
        <taxon>Lactobacillales</taxon>
        <taxon>Lactobacillaceae</taxon>
        <taxon>Bombilactobacillus</taxon>
    </lineage>
</organism>
<dbReference type="PANTHER" id="PTHR30246">
    <property type="entry name" value="2-KETO-3-DEOXY-6-PHOSPHOGLUCONATE ALDOLASE"/>
    <property type="match status" value="1"/>
</dbReference>
<dbReference type="Proteomes" id="UP000033558">
    <property type="component" value="Unassembled WGS sequence"/>
</dbReference>
<keyword evidence="5" id="KW-0119">Carbohydrate metabolism</keyword>
<dbReference type="Gene3D" id="3.20.20.70">
    <property type="entry name" value="Aldolase class I"/>
    <property type="match status" value="1"/>
</dbReference>
<dbReference type="NCBIfam" id="TIGR01182">
    <property type="entry name" value="eda"/>
    <property type="match status" value="1"/>
</dbReference>
<dbReference type="PATRIC" id="fig|1218492.5.peg.1470"/>
<evidence type="ECO:0000256" key="2">
    <source>
        <dbReference type="ARBA" id="ARBA00006906"/>
    </source>
</evidence>
<dbReference type="EMBL" id="JXJQ01000010">
    <property type="protein sequence ID" value="KJY60729.1"/>
    <property type="molecule type" value="Genomic_DNA"/>
</dbReference>
<dbReference type="Pfam" id="PF01081">
    <property type="entry name" value="Aldolase"/>
    <property type="match status" value="1"/>
</dbReference>
<dbReference type="NCBIfam" id="NF005119">
    <property type="entry name" value="PRK06552.1"/>
    <property type="match status" value="1"/>
</dbReference>
<accession>A0A0F4LQZ5</accession>
<dbReference type="SUPFAM" id="SSF51569">
    <property type="entry name" value="Aldolase"/>
    <property type="match status" value="1"/>
</dbReference>
<sequence length="219" mass="23119">MFSMLQKVQWTQKIAAAGVVAVIRANSVSEAVKISDAVIAGGMRAIELTFTVPQADQAIKEVKTKFAQPDLIIGAGTVFEPTSARLAIMAGAQFIVSPSFNSAVAKLCNFYQIPYIPGCGTVNEMQKALTYGADIIKLFPGSVYGPAMVKSVLAPLPQVNLMPTGGVNLDNMADWFAAGVIAVGSGSQLTRPAATGDYQQVTANAQAYMSKLADLRQQQ</sequence>
<keyword evidence="7" id="KW-1185">Reference proteome</keyword>
<dbReference type="InterPro" id="IPR000887">
    <property type="entry name" value="Aldlse_KDPG_KHG"/>
</dbReference>